<name>A0A183HKX6_9BILA</name>
<reference evidence="1 2" key="2">
    <citation type="submission" date="2018-11" db="EMBL/GenBank/DDBJ databases">
        <authorList>
            <consortium name="Pathogen Informatics"/>
        </authorList>
    </citation>
    <scope>NUCLEOTIDE SEQUENCE [LARGE SCALE GENOMIC DNA]</scope>
</reference>
<gene>
    <name evidence="1" type="ORF">OFLC_LOCUS8140</name>
</gene>
<dbReference type="EMBL" id="UZAJ01008978">
    <property type="protein sequence ID" value="VDO54200.1"/>
    <property type="molecule type" value="Genomic_DNA"/>
</dbReference>
<sequence length="70" mass="7882">MKEYGANNGIIVTIPSPTATTCLYGCYYIKTAREIIYETVEELLNEMIDLSLYSGIKWIKLKISSANQSN</sequence>
<evidence type="ECO:0000313" key="2">
    <source>
        <dbReference type="Proteomes" id="UP000267606"/>
    </source>
</evidence>
<dbReference type="WBParaSite" id="OFLC_0000813701-mRNA-1">
    <property type="protein sequence ID" value="OFLC_0000813701-mRNA-1"/>
    <property type="gene ID" value="OFLC_0000813701"/>
</dbReference>
<dbReference type="Proteomes" id="UP000267606">
    <property type="component" value="Unassembled WGS sequence"/>
</dbReference>
<proteinExistence type="predicted"/>
<evidence type="ECO:0000313" key="1">
    <source>
        <dbReference type="EMBL" id="VDO54200.1"/>
    </source>
</evidence>
<evidence type="ECO:0000313" key="3">
    <source>
        <dbReference type="WBParaSite" id="OFLC_0000813701-mRNA-1"/>
    </source>
</evidence>
<reference evidence="3" key="1">
    <citation type="submission" date="2016-06" db="UniProtKB">
        <authorList>
            <consortium name="WormBaseParasite"/>
        </authorList>
    </citation>
    <scope>IDENTIFICATION</scope>
</reference>
<keyword evidence="2" id="KW-1185">Reference proteome</keyword>
<dbReference type="AlphaFoldDB" id="A0A183HKX6"/>
<accession>A0A183HKX6</accession>
<protein>
    <submittedName>
        <fullName evidence="3">DUF3343 domain-containing protein</fullName>
    </submittedName>
</protein>
<organism evidence="3">
    <name type="scientific">Onchocerca flexuosa</name>
    <dbReference type="NCBI Taxonomy" id="387005"/>
    <lineage>
        <taxon>Eukaryota</taxon>
        <taxon>Metazoa</taxon>
        <taxon>Ecdysozoa</taxon>
        <taxon>Nematoda</taxon>
        <taxon>Chromadorea</taxon>
        <taxon>Rhabditida</taxon>
        <taxon>Spirurina</taxon>
        <taxon>Spiruromorpha</taxon>
        <taxon>Filarioidea</taxon>
        <taxon>Onchocercidae</taxon>
        <taxon>Onchocerca</taxon>
    </lineage>
</organism>